<evidence type="ECO:0000313" key="2">
    <source>
        <dbReference type="Proteomes" id="UP000789920"/>
    </source>
</evidence>
<dbReference type="Proteomes" id="UP000789920">
    <property type="component" value="Unassembled WGS sequence"/>
</dbReference>
<organism evidence="1 2">
    <name type="scientific">Racocetra persica</name>
    <dbReference type="NCBI Taxonomy" id="160502"/>
    <lineage>
        <taxon>Eukaryota</taxon>
        <taxon>Fungi</taxon>
        <taxon>Fungi incertae sedis</taxon>
        <taxon>Mucoromycota</taxon>
        <taxon>Glomeromycotina</taxon>
        <taxon>Glomeromycetes</taxon>
        <taxon>Diversisporales</taxon>
        <taxon>Gigasporaceae</taxon>
        <taxon>Racocetra</taxon>
    </lineage>
</organism>
<sequence length="64" mass="7568">KYEEFLQKKTILEALELALNDKIKSLEAEKGRNEKKIKCLKNDLKQIHDESDVVEKRLKKINDN</sequence>
<reference evidence="1" key="1">
    <citation type="submission" date="2021-06" db="EMBL/GenBank/DDBJ databases">
        <authorList>
            <person name="Kallberg Y."/>
            <person name="Tangrot J."/>
            <person name="Rosling A."/>
        </authorList>
    </citation>
    <scope>NUCLEOTIDE SEQUENCE</scope>
    <source>
        <strain evidence="1">MA461A</strain>
    </source>
</reference>
<dbReference type="EMBL" id="CAJVQC010057517">
    <property type="protein sequence ID" value="CAG8797682.1"/>
    <property type="molecule type" value="Genomic_DNA"/>
</dbReference>
<protein>
    <submittedName>
        <fullName evidence="1">7238_t:CDS:1</fullName>
    </submittedName>
</protein>
<feature type="non-terminal residue" evidence="1">
    <location>
        <position position="1"/>
    </location>
</feature>
<accession>A0ACA9RLV5</accession>
<gene>
    <name evidence="1" type="ORF">RPERSI_LOCUS20389</name>
</gene>
<evidence type="ECO:0000313" key="1">
    <source>
        <dbReference type="EMBL" id="CAG8797682.1"/>
    </source>
</evidence>
<comment type="caution">
    <text evidence="1">The sequence shown here is derived from an EMBL/GenBank/DDBJ whole genome shotgun (WGS) entry which is preliminary data.</text>
</comment>
<keyword evidence="2" id="KW-1185">Reference proteome</keyword>
<proteinExistence type="predicted"/>
<name>A0ACA9RLV5_9GLOM</name>